<keyword evidence="2 4" id="KW-0863">Zinc-finger</keyword>
<feature type="domain" description="RING-type" evidence="5">
    <location>
        <begin position="33"/>
        <end position="104"/>
    </location>
</feature>
<dbReference type="EMBL" id="MU004198">
    <property type="protein sequence ID" value="KAF2490039.1"/>
    <property type="molecule type" value="Genomic_DNA"/>
</dbReference>
<reference evidence="6" key="1">
    <citation type="journal article" date="2020" name="Stud. Mycol.">
        <title>101 Dothideomycetes genomes: a test case for predicting lifestyles and emergence of pathogens.</title>
        <authorList>
            <person name="Haridas S."/>
            <person name="Albert R."/>
            <person name="Binder M."/>
            <person name="Bloem J."/>
            <person name="Labutti K."/>
            <person name="Salamov A."/>
            <person name="Andreopoulos B."/>
            <person name="Baker S."/>
            <person name="Barry K."/>
            <person name="Bills G."/>
            <person name="Bluhm B."/>
            <person name="Cannon C."/>
            <person name="Castanera R."/>
            <person name="Culley D."/>
            <person name="Daum C."/>
            <person name="Ezra D."/>
            <person name="Gonzalez J."/>
            <person name="Henrissat B."/>
            <person name="Kuo A."/>
            <person name="Liang C."/>
            <person name="Lipzen A."/>
            <person name="Lutzoni F."/>
            <person name="Magnuson J."/>
            <person name="Mondo S."/>
            <person name="Nolan M."/>
            <person name="Ohm R."/>
            <person name="Pangilinan J."/>
            <person name="Park H.-J."/>
            <person name="Ramirez L."/>
            <person name="Alfaro M."/>
            <person name="Sun H."/>
            <person name="Tritt A."/>
            <person name="Yoshinaga Y."/>
            <person name="Zwiers L.-H."/>
            <person name="Turgeon B."/>
            <person name="Goodwin S."/>
            <person name="Spatafora J."/>
            <person name="Crous P."/>
            <person name="Grigoriev I."/>
        </authorList>
    </citation>
    <scope>NUCLEOTIDE SEQUENCE</scope>
    <source>
        <strain evidence="6">CBS 269.34</strain>
    </source>
</reference>
<gene>
    <name evidence="6" type="ORF">BU16DRAFT_544377</name>
</gene>
<dbReference type="PANTHER" id="PTHR23327:SF42">
    <property type="entry name" value="LON PEPTIDASE N-TERMINAL DOMAIN AND RING FINGER PROTEIN C14F5.10C"/>
    <property type="match status" value="1"/>
</dbReference>
<dbReference type="PROSITE" id="PS50089">
    <property type="entry name" value="ZF_RING_2"/>
    <property type="match status" value="1"/>
</dbReference>
<evidence type="ECO:0000259" key="5">
    <source>
        <dbReference type="PROSITE" id="PS50089"/>
    </source>
</evidence>
<dbReference type="InterPro" id="IPR017907">
    <property type="entry name" value="Znf_RING_CS"/>
</dbReference>
<organism evidence="6 7">
    <name type="scientific">Lophium mytilinum</name>
    <dbReference type="NCBI Taxonomy" id="390894"/>
    <lineage>
        <taxon>Eukaryota</taxon>
        <taxon>Fungi</taxon>
        <taxon>Dikarya</taxon>
        <taxon>Ascomycota</taxon>
        <taxon>Pezizomycotina</taxon>
        <taxon>Dothideomycetes</taxon>
        <taxon>Pleosporomycetidae</taxon>
        <taxon>Mytilinidiales</taxon>
        <taxon>Mytilinidiaceae</taxon>
        <taxon>Lophium</taxon>
    </lineage>
</organism>
<dbReference type="OrthoDB" id="6270329at2759"/>
<keyword evidence="7" id="KW-1185">Reference proteome</keyword>
<dbReference type="SUPFAM" id="SSF57850">
    <property type="entry name" value="RING/U-box"/>
    <property type="match status" value="1"/>
</dbReference>
<dbReference type="InterPro" id="IPR013083">
    <property type="entry name" value="Znf_RING/FYVE/PHD"/>
</dbReference>
<keyword evidence="3" id="KW-0862">Zinc</keyword>
<dbReference type="Pfam" id="PF00097">
    <property type="entry name" value="zf-C3HC4"/>
    <property type="match status" value="1"/>
</dbReference>
<dbReference type="PANTHER" id="PTHR23327">
    <property type="entry name" value="RING FINGER PROTEIN 127"/>
    <property type="match status" value="1"/>
</dbReference>
<protein>
    <recommendedName>
        <fullName evidence="5">RING-type domain-containing protein</fullName>
    </recommendedName>
</protein>
<evidence type="ECO:0000256" key="2">
    <source>
        <dbReference type="ARBA" id="ARBA00022771"/>
    </source>
</evidence>
<evidence type="ECO:0000256" key="3">
    <source>
        <dbReference type="ARBA" id="ARBA00022833"/>
    </source>
</evidence>
<accession>A0A6A6QD76</accession>
<proteinExistence type="predicted"/>
<dbReference type="InterPro" id="IPR001841">
    <property type="entry name" value="Znf_RING"/>
</dbReference>
<dbReference type="InterPro" id="IPR018957">
    <property type="entry name" value="Znf_C3HC4_RING-type"/>
</dbReference>
<dbReference type="AlphaFoldDB" id="A0A6A6QD76"/>
<evidence type="ECO:0000313" key="7">
    <source>
        <dbReference type="Proteomes" id="UP000799750"/>
    </source>
</evidence>
<evidence type="ECO:0000256" key="4">
    <source>
        <dbReference type="PROSITE-ProRule" id="PRU00175"/>
    </source>
</evidence>
<dbReference type="GO" id="GO:0008270">
    <property type="term" value="F:zinc ion binding"/>
    <property type="evidence" value="ECO:0007669"/>
    <property type="project" value="UniProtKB-KW"/>
</dbReference>
<name>A0A6A6QD76_9PEZI</name>
<dbReference type="GO" id="GO:0061630">
    <property type="term" value="F:ubiquitin protein ligase activity"/>
    <property type="evidence" value="ECO:0007669"/>
    <property type="project" value="TreeGrafter"/>
</dbReference>
<keyword evidence="1" id="KW-0479">Metal-binding</keyword>
<evidence type="ECO:0000313" key="6">
    <source>
        <dbReference type="EMBL" id="KAF2490039.1"/>
    </source>
</evidence>
<dbReference type="Proteomes" id="UP000799750">
    <property type="component" value="Unassembled WGS sequence"/>
</dbReference>
<dbReference type="PROSITE" id="PS00518">
    <property type="entry name" value="ZF_RING_1"/>
    <property type="match status" value="1"/>
</dbReference>
<evidence type="ECO:0000256" key="1">
    <source>
        <dbReference type="ARBA" id="ARBA00022723"/>
    </source>
</evidence>
<sequence length="336" mass="38345">MSFPQELLNHPFFATLQASLTPATLTPSDDPDCQICDRPFGELPDVDDYYHRPNLRLLASLPFSIQAPAAAIPTDPVRTPCNHTFCRFCISRWLSEKPGCPNCRTPIPTPGLSHLRITAQAETDADMMMRTFNLSLEQYAHIRRIANLTDREIMTMRLEEMLPDSPCTILDTQTALAELEQVMILVARRSGHPRVRFDGGRDPVHRRSLYPTPVPMAAPISQIAPADAWLARTREADMLYRILATWMRRYGGLSRDVEGSGEAEFGAPITVVAETLFRIVENLMGRRITVDPRVWWKYVRQVLQYWFAWHCCLHEIRDLLGDTEDMDLDFLFSLDG</sequence>
<dbReference type="SMART" id="SM00184">
    <property type="entry name" value="RING"/>
    <property type="match status" value="1"/>
</dbReference>
<dbReference type="Gene3D" id="3.30.40.10">
    <property type="entry name" value="Zinc/RING finger domain, C3HC4 (zinc finger)"/>
    <property type="match status" value="1"/>
</dbReference>